<evidence type="ECO:0000256" key="1">
    <source>
        <dbReference type="SAM" id="MobiDB-lite"/>
    </source>
</evidence>
<feature type="transmembrane region" description="Helical" evidence="2">
    <location>
        <begin position="585"/>
        <end position="610"/>
    </location>
</feature>
<keyword evidence="4" id="KW-1185">Reference proteome</keyword>
<dbReference type="EMBL" id="KN839861">
    <property type="protein sequence ID" value="KIJ61579.1"/>
    <property type="molecule type" value="Genomic_DNA"/>
</dbReference>
<feature type="compositionally biased region" description="Basic and acidic residues" evidence="1">
    <location>
        <begin position="725"/>
        <end position="753"/>
    </location>
</feature>
<feature type="region of interest" description="Disordered" evidence="1">
    <location>
        <begin position="721"/>
        <end position="770"/>
    </location>
</feature>
<gene>
    <name evidence="3" type="ORF">HYDPIDRAFT_115736</name>
</gene>
<feature type="compositionally biased region" description="Low complexity" evidence="1">
    <location>
        <begin position="68"/>
        <end position="95"/>
    </location>
</feature>
<dbReference type="OrthoDB" id="2657661at2759"/>
<dbReference type="HOGENOM" id="CLU_015091_4_0_1"/>
<evidence type="ECO:0000313" key="3">
    <source>
        <dbReference type="EMBL" id="KIJ61579.1"/>
    </source>
</evidence>
<keyword evidence="2" id="KW-0812">Transmembrane</keyword>
<protein>
    <submittedName>
        <fullName evidence="3">Uncharacterized protein</fullName>
    </submittedName>
</protein>
<feature type="transmembrane region" description="Helical" evidence="2">
    <location>
        <begin position="506"/>
        <end position="523"/>
    </location>
</feature>
<feature type="compositionally biased region" description="Polar residues" evidence="1">
    <location>
        <begin position="40"/>
        <end position="49"/>
    </location>
</feature>
<feature type="compositionally biased region" description="Polar residues" evidence="1">
    <location>
        <begin position="16"/>
        <end position="29"/>
    </location>
</feature>
<dbReference type="Proteomes" id="UP000053820">
    <property type="component" value="Unassembled WGS sequence"/>
</dbReference>
<feature type="compositionally biased region" description="Low complexity" evidence="1">
    <location>
        <begin position="107"/>
        <end position="118"/>
    </location>
</feature>
<reference evidence="3 4" key="1">
    <citation type="submission" date="2014-04" db="EMBL/GenBank/DDBJ databases">
        <title>Evolutionary Origins and Diversification of the Mycorrhizal Mutualists.</title>
        <authorList>
            <consortium name="DOE Joint Genome Institute"/>
            <consortium name="Mycorrhizal Genomics Consortium"/>
            <person name="Kohler A."/>
            <person name="Kuo A."/>
            <person name="Nagy L.G."/>
            <person name="Floudas D."/>
            <person name="Copeland A."/>
            <person name="Barry K.W."/>
            <person name="Cichocki N."/>
            <person name="Veneault-Fourrey C."/>
            <person name="LaButti K."/>
            <person name="Lindquist E.A."/>
            <person name="Lipzen A."/>
            <person name="Lundell T."/>
            <person name="Morin E."/>
            <person name="Murat C."/>
            <person name="Riley R."/>
            <person name="Ohm R."/>
            <person name="Sun H."/>
            <person name="Tunlid A."/>
            <person name="Henrissat B."/>
            <person name="Grigoriev I.V."/>
            <person name="Hibbett D.S."/>
            <person name="Martin F."/>
        </authorList>
    </citation>
    <scope>NUCLEOTIDE SEQUENCE [LARGE SCALE GENOMIC DNA]</scope>
    <source>
        <strain evidence="3 4">MD-312</strain>
    </source>
</reference>
<name>A0A0C9V7D7_9AGAM</name>
<evidence type="ECO:0000256" key="2">
    <source>
        <dbReference type="SAM" id="Phobius"/>
    </source>
</evidence>
<keyword evidence="2" id="KW-0472">Membrane</keyword>
<keyword evidence="2" id="KW-1133">Transmembrane helix</keyword>
<accession>A0A0C9V7D7</accession>
<dbReference type="AlphaFoldDB" id="A0A0C9V7D7"/>
<feature type="compositionally biased region" description="Pro residues" evidence="1">
    <location>
        <begin position="51"/>
        <end position="61"/>
    </location>
</feature>
<feature type="transmembrane region" description="Helical" evidence="2">
    <location>
        <begin position="622"/>
        <end position="641"/>
    </location>
</feature>
<organism evidence="3 4">
    <name type="scientific">Hydnomerulius pinastri MD-312</name>
    <dbReference type="NCBI Taxonomy" id="994086"/>
    <lineage>
        <taxon>Eukaryota</taxon>
        <taxon>Fungi</taxon>
        <taxon>Dikarya</taxon>
        <taxon>Basidiomycota</taxon>
        <taxon>Agaricomycotina</taxon>
        <taxon>Agaricomycetes</taxon>
        <taxon>Agaricomycetidae</taxon>
        <taxon>Boletales</taxon>
        <taxon>Boletales incertae sedis</taxon>
        <taxon>Leucogyrophana</taxon>
    </lineage>
</organism>
<feature type="region of interest" description="Disordered" evidence="1">
    <location>
        <begin position="1"/>
        <end position="173"/>
    </location>
</feature>
<sequence>MIHPNSLEVQAAEIPTPSNHLSAPASNLLTAEVLIRDESSANSMTLQATPSPSPSPSPSPGPRREVISGGLSPLSSPRSSLRSRESASSLGSSRGFEGTTNVGGAGSTSNLSSFSTRSVGRESYRRYKGPRPNRHAFPPGMDTPPRADLAVPHTPLTAPPLRSVARPSTPGPRFAPIVPSMLLRYDRPSHTSHLRDPSKGGTLIKALTFKYPTDDPRIPIGWSKHVHPEGSRYYLHEASNTYTEMDICDAEILGDVEYYREFLLDPTGLGPSQLDLKQVELVIEPQGDDEGVLCRYYFVNHVERCLFWVDDLPADSLLGDYKGFNSLSHQKLGVEAEYWLHWHRFPNLCVVTEKLVKELKYPLLYCSLSQLTESRGLGSFTVTSAVASTLDQLKNYTSLVNDIDARDEAHHHLSAAIIGRIMHYFYRERYINFHGEDCARLHYDQTVHGWRYQPSIFMAFFAPVLFLTPMKNVQSLHKLYVDGVTRVDKWSTFVNDFTSQLMNTNLLATVLLTTNVGFLAIQSVDSNTTRTPQQIASYMSLVSSLASIVLGLVFLERNRHDRPSGASGPANFLKRFHHPKHGLEALAFIFSLPLAYLMWGIVFFFAAFSIECYRVGSTAARGSMGGLIILLCAPAIVALWLSRELMSHWWWQADPDQIVFENTVEDMENEKPSFTSRLLATWGCGAPERQDVEMFPLDNILAVGPGNQNATEIRRSPGIFIQRPTGDDALTRPASELEGRHRWIPEDSGHLAERSPMQTTEPLPSSAAYA</sequence>
<feature type="transmembrane region" description="Helical" evidence="2">
    <location>
        <begin position="535"/>
        <end position="555"/>
    </location>
</feature>
<proteinExistence type="predicted"/>
<evidence type="ECO:0000313" key="4">
    <source>
        <dbReference type="Proteomes" id="UP000053820"/>
    </source>
</evidence>